<name>A0A7I9YSG0_MYCBU</name>
<dbReference type="EMBL" id="BLKZ01000001">
    <property type="protein sequence ID" value="GFG91598.1"/>
    <property type="molecule type" value="Genomic_DNA"/>
</dbReference>
<dbReference type="Gene3D" id="3.10.310.50">
    <property type="match status" value="1"/>
</dbReference>
<evidence type="ECO:0000256" key="1">
    <source>
        <dbReference type="SAM" id="Phobius"/>
    </source>
</evidence>
<dbReference type="InterPro" id="IPR007621">
    <property type="entry name" value="TPM_dom"/>
</dbReference>
<dbReference type="Proteomes" id="UP000465360">
    <property type="component" value="Unassembled WGS sequence"/>
</dbReference>
<keyword evidence="1" id="KW-1133">Transmembrane helix</keyword>
<dbReference type="AlphaFoldDB" id="A0A7I9YSG0"/>
<organism evidence="4 5">
    <name type="scientific">Mycobacterium bourgelatii</name>
    <dbReference type="NCBI Taxonomy" id="1273442"/>
    <lineage>
        <taxon>Bacteria</taxon>
        <taxon>Bacillati</taxon>
        <taxon>Actinomycetota</taxon>
        <taxon>Actinomycetes</taxon>
        <taxon>Mycobacteriales</taxon>
        <taxon>Mycobacteriaceae</taxon>
        <taxon>Mycobacterium</taxon>
    </lineage>
</organism>
<reference evidence="4 5" key="1">
    <citation type="journal article" date="2019" name="Emerg. Microbes Infect.">
        <title>Comprehensive subspecies identification of 175 nontuberculous mycobacteria species based on 7547 genomic profiles.</title>
        <authorList>
            <person name="Matsumoto Y."/>
            <person name="Kinjo T."/>
            <person name="Motooka D."/>
            <person name="Nabeya D."/>
            <person name="Jung N."/>
            <person name="Uechi K."/>
            <person name="Horii T."/>
            <person name="Iida T."/>
            <person name="Fujita J."/>
            <person name="Nakamura S."/>
        </authorList>
    </citation>
    <scope>NUCLEOTIDE SEQUENCE [LARGE SCALE GENOMIC DNA]</scope>
    <source>
        <strain evidence="4 5">JCM 30725</strain>
    </source>
</reference>
<protein>
    <recommendedName>
        <fullName evidence="3">TPM domain-containing protein</fullName>
    </recommendedName>
</protein>
<feature type="transmembrane region" description="Helical" evidence="1">
    <location>
        <begin position="166"/>
        <end position="187"/>
    </location>
</feature>
<proteinExistence type="predicted"/>
<feature type="chain" id="PRO_5029531720" description="TPM domain-containing protein" evidence="2">
    <location>
        <begin position="27"/>
        <end position="299"/>
    </location>
</feature>
<keyword evidence="5" id="KW-1185">Reference proteome</keyword>
<comment type="caution">
    <text evidence="4">The sequence shown here is derived from an EMBL/GenBank/DDBJ whole genome shotgun (WGS) entry which is preliminary data.</text>
</comment>
<evidence type="ECO:0000313" key="4">
    <source>
        <dbReference type="EMBL" id="GFG91598.1"/>
    </source>
</evidence>
<sequence length="299" mass="32685">MRTVRLLAVVLTLCTAGLLVGAPAGAQPPGKLTEHITDSNNVLTASDRAAVNSAIDRLYRDRRIQLWVVYVDNFSRLKPENWATQTREANRMGGRDALLAIATNSRAKTKYVFSEPPQLRGFTSDELNSLRDNKIEPAVNAKDWAGAAVAAADGLNKPVSSSNRNWLPIAIAIAVAVVIVLMIVVLYRRRRRRRAVAGTGGTTTAIDGRWLSLDQALSTADTRLRQVSDYMARHRGIGPQAQDRFEDAQRHLAAAHDRQASNADEAIAYANQASTLAAEAQSLANDDVRAAQRKPSRRK</sequence>
<feature type="signal peptide" evidence="2">
    <location>
        <begin position="1"/>
        <end position="26"/>
    </location>
</feature>
<keyword evidence="1" id="KW-0812">Transmembrane</keyword>
<evidence type="ECO:0000256" key="2">
    <source>
        <dbReference type="SAM" id="SignalP"/>
    </source>
</evidence>
<keyword evidence="2" id="KW-0732">Signal</keyword>
<dbReference type="RefSeq" id="WP_163714952.1">
    <property type="nucleotide sequence ID" value="NZ_BLKZ01000001.1"/>
</dbReference>
<dbReference type="Pfam" id="PF04536">
    <property type="entry name" value="TPM_phosphatase"/>
    <property type="match status" value="1"/>
</dbReference>
<feature type="domain" description="TPM" evidence="3">
    <location>
        <begin position="36"/>
        <end position="156"/>
    </location>
</feature>
<accession>A0A7I9YSG0</accession>
<gene>
    <name evidence="4" type="ORF">MBOU_36400</name>
</gene>
<evidence type="ECO:0000313" key="5">
    <source>
        <dbReference type="Proteomes" id="UP000465360"/>
    </source>
</evidence>
<evidence type="ECO:0000259" key="3">
    <source>
        <dbReference type="Pfam" id="PF04536"/>
    </source>
</evidence>
<keyword evidence="1" id="KW-0472">Membrane</keyword>